<accession>R9W535</accession>
<protein>
    <submittedName>
        <fullName evidence="2">Dscam</fullName>
    </submittedName>
</protein>
<feature type="non-terminal residue" evidence="2">
    <location>
        <position position="68"/>
    </location>
</feature>
<keyword evidence="1" id="KW-0812">Transmembrane</keyword>
<keyword evidence="1" id="KW-1133">Transmembrane helix</keyword>
<feature type="transmembrane region" description="Helical" evidence="1">
    <location>
        <begin position="43"/>
        <end position="66"/>
    </location>
</feature>
<reference evidence="2" key="1">
    <citation type="submission" date="2013-03" db="EMBL/GenBank/DDBJ databases">
        <title>Origin and convergent evolution of exon chimaeras.</title>
        <authorList>
            <person name="Yue Y."/>
            <person name="Chen R."/>
            <person name="Jin Y."/>
        </authorList>
    </citation>
    <scope>NUCLEOTIDE SEQUENCE</scope>
</reference>
<proteinExistence type="predicted"/>
<organism evidence="2">
    <name type="scientific">Helicoverpa armigera</name>
    <name type="common">Cotton bollworm</name>
    <name type="synonym">Heliothis armigera</name>
    <dbReference type="NCBI Taxonomy" id="29058"/>
    <lineage>
        <taxon>Eukaryota</taxon>
        <taxon>Metazoa</taxon>
        <taxon>Ecdysozoa</taxon>
        <taxon>Arthropoda</taxon>
        <taxon>Hexapoda</taxon>
        <taxon>Insecta</taxon>
        <taxon>Pterygota</taxon>
        <taxon>Neoptera</taxon>
        <taxon>Endopterygota</taxon>
        <taxon>Lepidoptera</taxon>
        <taxon>Glossata</taxon>
        <taxon>Ditrysia</taxon>
        <taxon>Noctuoidea</taxon>
        <taxon>Noctuidae</taxon>
        <taxon>Heliothinae</taxon>
        <taxon>Helicoverpa</taxon>
    </lineage>
</organism>
<sequence length="68" mass="7365">FNVAEYEFATLTMTGGTIAPLPGNIGTDKELPPWVKAWLEPEVLVPILATIVVFIVGVVVICLTLARR</sequence>
<dbReference type="AlphaFoldDB" id="R9W535"/>
<dbReference type="OrthoDB" id="5982258at2759"/>
<dbReference type="EMBL" id="KC733358">
    <property type="protein sequence ID" value="AGN92660.1"/>
    <property type="molecule type" value="Genomic_DNA"/>
</dbReference>
<evidence type="ECO:0000313" key="2">
    <source>
        <dbReference type="EMBL" id="AGN92660.1"/>
    </source>
</evidence>
<keyword evidence="1" id="KW-0472">Membrane</keyword>
<name>R9W535_HELAM</name>
<feature type="non-terminal residue" evidence="2">
    <location>
        <position position="1"/>
    </location>
</feature>
<evidence type="ECO:0000256" key="1">
    <source>
        <dbReference type="SAM" id="Phobius"/>
    </source>
</evidence>